<comment type="caution">
    <text evidence="2">The sequence shown here is derived from an EMBL/GenBank/DDBJ whole genome shotgun (WGS) entry which is preliminary data.</text>
</comment>
<evidence type="ECO:0000313" key="3">
    <source>
        <dbReference type="Proteomes" id="UP001596056"/>
    </source>
</evidence>
<dbReference type="InterPro" id="IPR036977">
    <property type="entry name" value="DNA_primase_Znf_CHC2"/>
</dbReference>
<dbReference type="RefSeq" id="WP_209841035.1">
    <property type="nucleotide sequence ID" value="NZ_JAGGJP010000009.1"/>
</dbReference>
<sequence>MAVAEDPRLQDARRREVARVAEMLGVQGLSRVSGELVGPCPACGGVDRFGINVRKNVFNCRRCEAKGDAISLVRLVLGCDLAGALTWLEGGAAVEIDPEERARRDEAHARELARREAEAERRRGEAIASARALWRGGREAKGSPVADYLALRAMPASIVDAPPAVLRYAPDLAYVIQEGGKPETIHRGPAMLALIQGPNGGLIGVHRTWLDLSRPKGKADLGLDAAGRPRPAKKVWGSKRRGAIRLSHHRGEAFRALVMGEGIETTLPALAADAIPGAAYWAGIDLGHMGGARIMRGEGMKYAGVPDLDEHEAFLPPRGVEWLLFIQDGDSDPRLTRAKLLAGLRRARARVPTVTRASIVHPGEGRDLNDLLMDAGTAGARGTS</sequence>
<keyword evidence="3" id="KW-1185">Reference proteome</keyword>
<name>A0ABW0SEY9_9RHOB</name>
<dbReference type="Pfam" id="PF23639">
    <property type="entry name" value="DUF7146"/>
    <property type="match status" value="1"/>
</dbReference>
<organism evidence="2 3">
    <name type="scientific">Rubellimicrobium aerolatum</name>
    <dbReference type="NCBI Taxonomy" id="490979"/>
    <lineage>
        <taxon>Bacteria</taxon>
        <taxon>Pseudomonadati</taxon>
        <taxon>Pseudomonadota</taxon>
        <taxon>Alphaproteobacteria</taxon>
        <taxon>Rhodobacterales</taxon>
        <taxon>Roseobacteraceae</taxon>
        <taxon>Rubellimicrobium</taxon>
    </lineage>
</organism>
<dbReference type="SUPFAM" id="SSF57783">
    <property type="entry name" value="Zinc beta-ribbon"/>
    <property type="match status" value="1"/>
</dbReference>
<dbReference type="Proteomes" id="UP001596056">
    <property type="component" value="Unassembled WGS sequence"/>
</dbReference>
<feature type="domain" description="DUF7146" evidence="1">
    <location>
        <begin position="127"/>
        <end position="246"/>
    </location>
</feature>
<protein>
    <recommendedName>
        <fullName evidence="1">DUF7146 domain-containing protein</fullName>
    </recommendedName>
</protein>
<reference evidence="3" key="1">
    <citation type="journal article" date="2019" name="Int. J. Syst. Evol. Microbiol.">
        <title>The Global Catalogue of Microorganisms (GCM) 10K type strain sequencing project: providing services to taxonomists for standard genome sequencing and annotation.</title>
        <authorList>
            <consortium name="The Broad Institute Genomics Platform"/>
            <consortium name="The Broad Institute Genome Sequencing Center for Infectious Disease"/>
            <person name="Wu L."/>
            <person name="Ma J."/>
        </authorList>
    </citation>
    <scope>NUCLEOTIDE SEQUENCE [LARGE SCALE GENOMIC DNA]</scope>
    <source>
        <strain evidence="3">KACC 11588</strain>
    </source>
</reference>
<accession>A0ABW0SEY9</accession>
<proteinExistence type="predicted"/>
<dbReference type="InterPro" id="IPR055570">
    <property type="entry name" value="DUF7146"/>
</dbReference>
<dbReference type="Gene3D" id="3.90.580.10">
    <property type="entry name" value="Zinc finger, CHC2-type domain"/>
    <property type="match status" value="1"/>
</dbReference>
<evidence type="ECO:0000259" key="1">
    <source>
        <dbReference type="Pfam" id="PF23639"/>
    </source>
</evidence>
<gene>
    <name evidence="2" type="ORF">ACFPOC_13870</name>
</gene>
<dbReference type="EMBL" id="JBHSNA010000015">
    <property type="protein sequence ID" value="MFC5567496.1"/>
    <property type="molecule type" value="Genomic_DNA"/>
</dbReference>
<evidence type="ECO:0000313" key="2">
    <source>
        <dbReference type="EMBL" id="MFC5567496.1"/>
    </source>
</evidence>